<evidence type="ECO:0000259" key="6">
    <source>
        <dbReference type="Pfam" id="PF08281"/>
    </source>
</evidence>
<dbReference type="SUPFAM" id="SSF88946">
    <property type="entry name" value="Sigma2 domain of RNA polymerase sigma factors"/>
    <property type="match status" value="1"/>
</dbReference>
<keyword evidence="4" id="KW-0804">Transcription</keyword>
<evidence type="ECO:0000256" key="4">
    <source>
        <dbReference type="ARBA" id="ARBA00023163"/>
    </source>
</evidence>
<dbReference type="GO" id="GO:0003677">
    <property type="term" value="F:DNA binding"/>
    <property type="evidence" value="ECO:0007669"/>
    <property type="project" value="InterPro"/>
</dbReference>
<protein>
    <submittedName>
        <fullName evidence="7">RNA polymerase sigma-70 ECF-like, Rhodopirellula baltica</fullName>
    </submittedName>
</protein>
<dbReference type="Gene3D" id="1.10.1740.10">
    <property type="match status" value="1"/>
</dbReference>
<dbReference type="InterPro" id="IPR014331">
    <property type="entry name" value="RNA_pol_sigma70_ECF_RHOBA"/>
</dbReference>
<feature type="domain" description="RNA polymerase sigma factor 70 region 4 type 2" evidence="6">
    <location>
        <begin position="114"/>
        <end position="166"/>
    </location>
</feature>
<dbReference type="InterPro" id="IPR007627">
    <property type="entry name" value="RNA_pol_sigma70_r2"/>
</dbReference>
<comment type="caution">
    <text evidence="7">The sequence shown here is derived from an EMBL/GenBank/DDBJ whole genome shotgun (WGS) entry which is preliminary data.</text>
</comment>
<keyword evidence="3" id="KW-0731">Sigma factor</keyword>
<gene>
    <name evidence="7" type="ORF">RMSM_00972</name>
</gene>
<dbReference type="PATRIC" id="fig|1265738.3.peg.964"/>
<dbReference type="PANTHER" id="PTHR43133:SF51">
    <property type="entry name" value="RNA POLYMERASE SIGMA FACTOR"/>
    <property type="match status" value="1"/>
</dbReference>
<dbReference type="EMBL" id="ANOG01000149">
    <property type="protein sequence ID" value="EMI22095.1"/>
    <property type="molecule type" value="Genomic_DNA"/>
</dbReference>
<proteinExistence type="inferred from homology"/>
<dbReference type="InterPro" id="IPR036388">
    <property type="entry name" value="WH-like_DNA-bd_sf"/>
</dbReference>
<dbReference type="Proteomes" id="UP000011991">
    <property type="component" value="Unassembled WGS sequence"/>
</dbReference>
<dbReference type="PANTHER" id="PTHR43133">
    <property type="entry name" value="RNA POLYMERASE ECF-TYPE SIGMA FACTO"/>
    <property type="match status" value="1"/>
</dbReference>
<dbReference type="RefSeq" id="WP_008692186.1">
    <property type="nucleotide sequence ID" value="NZ_ANOG01000149.1"/>
</dbReference>
<evidence type="ECO:0000313" key="7">
    <source>
        <dbReference type="EMBL" id="EMI22095.1"/>
    </source>
</evidence>
<feature type="domain" description="RNA polymerase sigma-70 region 2" evidence="5">
    <location>
        <begin position="22"/>
        <end position="84"/>
    </location>
</feature>
<dbReference type="InterPro" id="IPR039425">
    <property type="entry name" value="RNA_pol_sigma-70-like"/>
</dbReference>
<evidence type="ECO:0000256" key="1">
    <source>
        <dbReference type="ARBA" id="ARBA00010641"/>
    </source>
</evidence>
<keyword evidence="2" id="KW-0805">Transcription regulation</keyword>
<dbReference type="NCBIfam" id="TIGR02989">
    <property type="entry name" value="Sig-70_gvs1"/>
    <property type="match status" value="1"/>
</dbReference>
<dbReference type="InterPro" id="IPR013249">
    <property type="entry name" value="RNA_pol_sigma70_r4_t2"/>
</dbReference>
<dbReference type="SUPFAM" id="SSF88659">
    <property type="entry name" value="Sigma3 and sigma4 domains of RNA polymerase sigma factors"/>
    <property type="match status" value="1"/>
</dbReference>
<dbReference type="InterPro" id="IPR013324">
    <property type="entry name" value="RNA_pol_sigma_r3/r4-like"/>
</dbReference>
<dbReference type="OrthoDB" id="6383365at2"/>
<dbReference type="Gene3D" id="1.10.10.10">
    <property type="entry name" value="Winged helix-like DNA-binding domain superfamily/Winged helix DNA-binding domain"/>
    <property type="match status" value="1"/>
</dbReference>
<keyword evidence="8" id="KW-1185">Reference proteome</keyword>
<dbReference type="GO" id="GO:0016987">
    <property type="term" value="F:sigma factor activity"/>
    <property type="evidence" value="ECO:0007669"/>
    <property type="project" value="UniProtKB-KW"/>
</dbReference>
<evidence type="ECO:0000313" key="8">
    <source>
        <dbReference type="Proteomes" id="UP000011991"/>
    </source>
</evidence>
<name>M5RS25_9BACT</name>
<evidence type="ECO:0000256" key="3">
    <source>
        <dbReference type="ARBA" id="ARBA00023082"/>
    </source>
</evidence>
<dbReference type="NCBIfam" id="TIGR02937">
    <property type="entry name" value="sigma70-ECF"/>
    <property type="match status" value="1"/>
</dbReference>
<evidence type="ECO:0000256" key="2">
    <source>
        <dbReference type="ARBA" id="ARBA00023015"/>
    </source>
</evidence>
<evidence type="ECO:0000259" key="5">
    <source>
        <dbReference type="Pfam" id="PF04542"/>
    </source>
</evidence>
<dbReference type="InterPro" id="IPR014284">
    <property type="entry name" value="RNA_pol_sigma-70_dom"/>
</dbReference>
<comment type="similarity">
    <text evidence="1">Belongs to the sigma-70 factor family. ECF subfamily.</text>
</comment>
<reference evidence="7 8" key="1">
    <citation type="journal article" date="2013" name="Mar. Genomics">
        <title>Expression of sulfatases in Rhodopirellula baltica and the diversity of sulfatases in the genus Rhodopirellula.</title>
        <authorList>
            <person name="Wegner C.E."/>
            <person name="Richter-Heitmann T."/>
            <person name="Klindworth A."/>
            <person name="Klockow C."/>
            <person name="Richter M."/>
            <person name="Achstetter T."/>
            <person name="Glockner F.O."/>
            <person name="Harder J."/>
        </authorList>
    </citation>
    <scope>NUCLEOTIDE SEQUENCE [LARGE SCALE GENOMIC DNA]</scope>
    <source>
        <strain evidence="7 8">SM1</strain>
    </source>
</reference>
<dbReference type="InterPro" id="IPR013325">
    <property type="entry name" value="RNA_pol_sigma_r2"/>
</dbReference>
<sequence>MADVNNESGLSDEQFVDRLTSSQRQLRCFILGLVARPSDADDLLQEVNLALWRKRMKYDASQNFLQWAFGFASMEVKSFHSRNAKSKVVLGNSAIELLTDEWEQSENYLDECRDSLSRCLQKLETEDRKVIEGYYRHRQSIERLAGEINRPASTVYKMLYRARDTLRRCVKFSQLENG</sequence>
<dbReference type="Pfam" id="PF08281">
    <property type="entry name" value="Sigma70_r4_2"/>
    <property type="match status" value="1"/>
</dbReference>
<dbReference type="GO" id="GO:0006352">
    <property type="term" value="P:DNA-templated transcription initiation"/>
    <property type="evidence" value="ECO:0007669"/>
    <property type="project" value="InterPro"/>
</dbReference>
<organism evidence="7 8">
    <name type="scientific">Rhodopirellula maiorica SM1</name>
    <dbReference type="NCBI Taxonomy" id="1265738"/>
    <lineage>
        <taxon>Bacteria</taxon>
        <taxon>Pseudomonadati</taxon>
        <taxon>Planctomycetota</taxon>
        <taxon>Planctomycetia</taxon>
        <taxon>Pirellulales</taxon>
        <taxon>Pirellulaceae</taxon>
        <taxon>Novipirellula</taxon>
    </lineage>
</organism>
<dbReference type="Pfam" id="PF04542">
    <property type="entry name" value="Sigma70_r2"/>
    <property type="match status" value="1"/>
</dbReference>
<accession>M5RS25</accession>
<dbReference type="AlphaFoldDB" id="M5RS25"/>